<accession>A0AAD5HEE8</accession>
<evidence type="ECO:0000259" key="3">
    <source>
        <dbReference type="Pfam" id="PF01167"/>
    </source>
</evidence>
<dbReference type="PRINTS" id="PR01573">
    <property type="entry name" value="SUPERTUBBY"/>
</dbReference>
<comment type="similarity">
    <text evidence="1">Belongs to the TUB family.</text>
</comment>
<evidence type="ECO:0000256" key="2">
    <source>
        <dbReference type="SAM" id="MobiDB-lite"/>
    </source>
</evidence>
<evidence type="ECO:0000313" key="4">
    <source>
        <dbReference type="EMBL" id="KAI8580004.1"/>
    </source>
</evidence>
<dbReference type="EMBL" id="MU620915">
    <property type="protein sequence ID" value="KAI8580004.1"/>
    <property type="molecule type" value="Genomic_DNA"/>
</dbReference>
<dbReference type="Gene3D" id="3.20.90.10">
    <property type="entry name" value="Tubby Protein, Chain A"/>
    <property type="match status" value="1"/>
</dbReference>
<dbReference type="GeneID" id="75914021"/>
<dbReference type="Proteomes" id="UP001206595">
    <property type="component" value="Unassembled WGS sequence"/>
</dbReference>
<name>A0AAD5HEE8_UMBRA</name>
<dbReference type="SUPFAM" id="SSF54518">
    <property type="entry name" value="Tubby C-terminal domain-like"/>
    <property type="match status" value="1"/>
</dbReference>
<feature type="domain" description="Tubby C-terminal" evidence="3">
    <location>
        <begin position="99"/>
        <end position="351"/>
    </location>
</feature>
<evidence type="ECO:0000256" key="1">
    <source>
        <dbReference type="ARBA" id="ARBA00007129"/>
    </source>
</evidence>
<dbReference type="GO" id="GO:0061512">
    <property type="term" value="P:protein localization to cilium"/>
    <property type="evidence" value="ECO:0007669"/>
    <property type="project" value="TreeGrafter"/>
</dbReference>
<comment type="caution">
    <text evidence="4">The sequence shown here is derived from an EMBL/GenBank/DDBJ whole genome shotgun (WGS) entry which is preliminary data.</text>
</comment>
<organism evidence="4 5">
    <name type="scientific">Umbelopsis ramanniana AG</name>
    <dbReference type="NCBI Taxonomy" id="1314678"/>
    <lineage>
        <taxon>Eukaryota</taxon>
        <taxon>Fungi</taxon>
        <taxon>Fungi incertae sedis</taxon>
        <taxon>Mucoromycota</taxon>
        <taxon>Mucoromycotina</taxon>
        <taxon>Umbelopsidomycetes</taxon>
        <taxon>Umbelopsidales</taxon>
        <taxon>Umbelopsidaceae</taxon>
        <taxon>Umbelopsis</taxon>
    </lineage>
</organism>
<proteinExistence type="inferred from homology"/>
<feature type="compositionally biased region" description="Polar residues" evidence="2">
    <location>
        <begin position="1"/>
        <end position="17"/>
    </location>
</feature>
<gene>
    <name evidence="4" type="ORF">K450DRAFT_238882</name>
</gene>
<protein>
    <recommendedName>
        <fullName evidence="3">Tubby C-terminal domain-containing protein</fullName>
    </recommendedName>
</protein>
<dbReference type="RefSeq" id="XP_051445008.1">
    <property type="nucleotide sequence ID" value="XM_051588676.1"/>
</dbReference>
<dbReference type="AlphaFoldDB" id="A0AAD5HEE8"/>
<dbReference type="InterPro" id="IPR000007">
    <property type="entry name" value="Tubby_C"/>
</dbReference>
<sequence>MKQSVTAPPPRSWSQTEGYVEPQKDDESTDNTMSSTAGGVHLHNGHARRSSADSNYEEDARIGIDTSRTLEPLQLLRSTDFAQQNLDMNKEELCAFATKPADLNVRFTCRIQRHREGMDRLNPYYQLYLQNLVTNEVQWVFTANKKRKSQTSYYTIKGSAKSQNASNNRRDSELVTLAKVRSNFLGTNFTVYSNGRNPNISVQDYSEKKRNIDIREELGSVIYEPNILGFRGPRKMTVLLHTLSKSGERIEFRPTKESETLLAQHKMGEAEHVLALHNKSPQWNEETQSFVLNFNGRVTQASVKNFQIVHDNDLDYIVMQFGKIDQDAFTMDFRYPLSPVLAFAIALTSFDAKLACE</sequence>
<dbReference type="Pfam" id="PF01167">
    <property type="entry name" value="Tub"/>
    <property type="match status" value="1"/>
</dbReference>
<dbReference type="PANTHER" id="PTHR16517">
    <property type="entry name" value="TUBBY-RELATED"/>
    <property type="match status" value="1"/>
</dbReference>
<dbReference type="InterPro" id="IPR025659">
    <property type="entry name" value="Tubby-like_C"/>
</dbReference>
<reference evidence="4" key="2">
    <citation type="journal article" date="2022" name="Proc. Natl. Acad. Sci. U.S.A.">
        <title>Diploid-dominant life cycles characterize the early evolution of Fungi.</title>
        <authorList>
            <person name="Amses K.R."/>
            <person name="Simmons D.R."/>
            <person name="Longcore J.E."/>
            <person name="Mondo S.J."/>
            <person name="Seto K."/>
            <person name="Jeronimo G.H."/>
            <person name="Bonds A.E."/>
            <person name="Quandt C.A."/>
            <person name="Davis W.J."/>
            <person name="Chang Y."/>
            <person name="Federici B.A."/>
            <person name="Kuo A."/>
            <person name="LaButti K."/>
            <person name="Pangilinan J."/>
            <person name="Andreopoulos W."/>
            <person name="Tritt A."/>
            <person name="Riley R."/>
            <person name="Hundley H."/>
            <person name="Johnson J."/>
            <person name="Lipzen A."/>
            <person name="Barry K."/>
            <person name="Lang B.F."/>
            <person name="Cuomo C.A."/>
            <person name="Buchler N.E."/>
            <person name="Grigoriev I.V."/>
            <person name="Spatafora J.W."/>
            <person name="Stajich J.E."/>
            <person name="James T.Y."/>
        </authorList>
    </citation>
    <scope>NUCLEOTIDE SEQUENCE</scope>
    <source>
        <strain evidence="4">AG</strain>
    </source>
</reference>
<evidence type="ECO:0000313" key="5">
    <source>
        <dbReference type="Proteomes" id="UP001206595"/>
    </source>
</evidence>
<feature type="region of interest" description="Disordered" evidence="2">
    <location>
        <begin position="1"/>
        <end position="58"/>
    </location>
</feature>
<reference evidence="4" key="1">
    <citation type="submission" date="2021-06" db="EMBL/GenBank/DDBJ databases">
        <authorList>
            <consortium name="DOE Joint Genome Institute"/>
            <person name="Mondo S.J."/>
            <person name="Amses K.R."/>
            <person name="Simmons D.R."/>
            <person name="Longcore J.E."/>
            <person name="Seto K."/>
            <person name="Alves G.H."/>
            <person name="Bonds A.E."/>
            <person name="Quandt C.A."/>
            <person name="Davis W.J."/>
            <person name="Chang Y."/>
            <person name="Letcher P.M."/>
            <person name="Powell M.J."/>
            <person name="Kuo A."/>
            <person name="Labutti K."/>
            <person name="Pangilinan J."/>
            <person name="Andreopoulos W."/>
            <person name="Tritt A."/>
            <person name="Riley R."/>
            <person name="Hundley H."/>
            <person name="Johnson J."/>
            <person name="Lipzen A."/>
            <person name="Barry K."/>
            <person name="Berbee M.L."/>
            <person name="Buchler N.E."/>
            <person name="Grigoriev I.V."/>
            <person name="Spatafora J.W."/>
            <person name="Stajich J.E."/>
            <person name="James T.Y."/>
        </authorList>
    </citation>
    <scope>NUCLEOTIDE SEQUENCE</scope>
    <source>
        <strain evidence="4">AG</strain>
    </source>
</reference>
<dbReference type="PANTHER" id="PTHR16517:SF7">
    <property type="entry name" value="PROTEIN KING TUBBY"/>
    <property type="match status" value="1"/>
</dbReference>
<dbReference type="GO" id="GO:0005929">
    <property type="term" value="C:cilium"/>
    <property type="evidence" value="ECO:0007669"/>
    <property type="project" value="TreeGrafter"/>
</dbReference>
<keyword evidence="5" id="KW-1185">Reference proteome</keyword>